<evidence type="ECO:0000256" key="1">
    <source>
        <dbReference type="SAM" id="MobiDB-lite"/>
    </source>
</evidence>
<organism evidence="2 3">
    <name type="scientific">Noviherbaspirillum suwonense</name>
    <dbReference type="NCBI Taxonomy" id="1224511"/>
    <lineage>
        <taxon>Bacteria</taxon>
        <taxon>Pseudomonadati</taxon>
        <taxon>Pseudomonadota</taxon>
        <taxon>Betaproteobacteria</taxon>
        <taxon>Burkholderiales</taxon>
        <taxon>Oxalobacteraceae</taxon>
        <taxon>Noviherbaspirillum</taxon>
    </lineage>
</organism>
<proteinExistence type="predicted"/>
<comment type="caution">
    <text evidence="2">The sequence shown here is derived from an EMBL/GenBank/DDBJ whole genome shotgun (WGS) entry which is preliminary data.</text>
</comment>
<evidence type="ECO:0000313" key="3">
    <source>
        <dbReference type="Proteomes" id="UP001158049"/>
    </source>
</evidence>
<name>A0ABY1QNM5_9BURK</name>
<feature type="compositionally biased region" description="Basic and acidic residues" evidence="1">
    <location>
        <begin position="11"/>
        <end position="30"/>
    </location>
</feature>
<dbReference type="Proteomes" id="UP001158049">
    <property type="component" value="Unassembled WGS sequence"/>
</dbReference>
<accession>A0ABY1QNM5</accession>
<sequence length="61" mass="6477">MQNQPANSPRPAKDRDDAVPEQRDDVKHVIDTGLPPGISPDEAADPGSKTPGSTPDFVRGK</sequence>
<feature type="region of interest" description="Disordered" evidence="1">
    <location>
        <begin position="1"/>
        <end position="61"/>
    </location>
</feature>
<dbReference type="RefSeq" id="WP_283444695.1">
    <property type="nucleotide sequence ID" value="NZ_FXUL01000023.1"/>
</dbReference>
<evidence type="ECO:0000313" key="2">
    <source>
        <dbReference type="EMBL" id="SMP75839.1"/>
    </source>
</evidence>
<dbReference type="EMBL" id="FXUL01000023">
    <property type="protein sequence ID" value="SMP75839.1"/>
    <property type="molecule type" value="Genomic_DNA"/>
</dbReference>
<protein>
    <submittedName>
        <fullName evidence="2">Uncharacterized protein</fullName>
    </submittedName>
</protein>
<gene>
    <name evidence="2" type="ORF">SAMN06295970_12376</name>
</gene>
<keyword evidence="3" id="KW-1185">Reference proteome</keyword>
<reference evidence="2 3" key="1">
    <citation type="submission" date="2017-05" db="EMBL/GenBank/DDBJ databases">
        <authorList>
            <person name="Varghese N."/>
            <person name="Submissions S."/>
        </authorList>
    </citation>
    <scope>NUCLEOTIDE SEQUENCE [LARGE SCALE GENOMIC DNA]</scope>
    <source>
        <strain evidence="2 3">DSM 26001</strain>
    </source>
</reference>